<feature type="compositionally biased region" description="Basic and acidic residues" evidence="12">
    <location>
        <begin position="570"/>
        <end position="593"/>
    </location>
</feature>
<feature type="transmembrane region" description="Helical" evidence="13">
    <location>
        <begin position="192"/>
        <end position="210"/>
    </location>
</feature>
<feature type="coiled-coil region" evidence="11">
    <location>
        <begin position="512"/>
        <end position="546"/>
    </location>
</feature>
<feature type="compositionally biased region" description="Polar residues" evidence="12">
    <location>
        <begin position="627"/>
        <end position="652"/>
    </location>
</feature>
<feature type="domain" description="Potassium channel voltage dependent KCNQ C-terminal" evidence="15">
    <location>
        <begin position="434"/>
        <end position="545"/>
    </location>
</feature>
<feature type="compositionally biased region" description="Basic and acidic residues" evidence="12">
    <location>
        <begin position="695"/>
        <end position="705"/>
    </location>
</feature>
<feature type="region of interest" description="Disordered" evidence="12">
    <location>
        <begin position="1094"/>
        <end position="1140"/>
    </location>
</feature>
<evidence type="ECO:0000256" key="6">
    <source>
        <dbReference type="ARBA" id="ARBA00022989"/>
    </source>
</evidence>
<evidence type="ECO:0000256" key="12">
    <source>
        <dbReference type="SAM" id="MobiDB-lite"/>
    </source>
</evidence>
<evidence type="ECO:0000256" key="8">
    <source>
        <dbReference type="ARBA" id="ARBA00023136"/>
    </source>
</evidence>
<dbReference type="Gene3D" id="1.20.120.350">
    <property type="entry name" value="Voltage-gated potassium channels. Chain C"/>
    <property type="match status" value="1"/>
</dbReference>
<keyword evidence="6 13" id="KW-1133">Transmembrane helix</keyword>
<dbReference type="Gene3D" id="6.10.140.1910">
    <property type="match status" value="2"/>
</dbReference>
<feature type="transmembrane region" description="Helical" evidence="13">
    <location>
        <begin position="53"/>
        <end position="72"/>
    </location>
</feature>
<dbReference type="EMBL" id="CACRXK020003954">
    <property type="protein sequence ID" value="CAB4000894.1"/>
    <property type="molecule type" value="Genomic_DNA"/>
</dbReference>
<feature type="compositionally biased region" description="Polar residues" evidence="12">
    <location>
        <begin position="905"/>
        <end position="917"/>
    </location>
</feature>
<comment type="catalytic activity">
    <reaction evidence="10">
        <text>K(+)(in) = K(+)(out)</text>
        <dbReference type="Rhea" id="RHEA:29463"/>
        <dbReference type="ChEBI" id="CHEBI:29103"/>
    </reaction>
</comment>
<evidence type="ECO:0000313" key="16">
    <source>
        <dbReference type="EMBL" id="CAB4000894.1"/>
    </source>
</evidence>
<organism evidence="16 17">
    <name type="scientific">Paramuricea clavata</name>
    <name type="common">Red gorgonian</name>
    <name type="synonym">Violescent sea-whip</name>
    <dbReference type="NCBI Taxonomy" id="317549"/>
    <lineage>
        <taxon>Eukaryota</taxon>
        <taxon>Metazoa</taxon>
        <taxon>Cnidaria</taxon>
        <taxon>Anthozoa</taxon>
        <taxon>Octocorallia</taxon>
        <taxon>Malacalcyonacea</taxon>
        <taxon>Plexauridae</taxon>
        <taxon>Paramuricea</taxon>
    </lineage>
</organism>
<evidence type="ECO:0000256" key="2">
    <source>
        <dbReference type="ARBA" id="ARBA00022448"/>
    </source>
</evidence>
<feature type="compositionally biased region" description="Low complexity" evidence="12">
    <location>
        <begin position="682"/>
        <end position="694"/>
    </location>
</feature>
<dbReference type="Pfam" id="PF00520">
    <property type="entry name" value="Ion_trans"/>
    <property type="match status" value="1"/>
</dbReference>
<dbReference type="PANTHER" id="PTHR47735">
    <property type="entry name" value="POTASSIUM VOLTAGE-GATED CHANNEL SUBFAMILY KQT MEMBER 4"/>
    <property type="match status" value="1"/>
</dbReference>
<evidence type="ECO:0000256" key="11">
    <source>
        <dbReference type="SAM" id="Coils"/>
    </source>
</evidence>
<sequence length="1140" mass="126758">MEHKYADRLEPFEERNHLRLCSIESSAKSRTRYKRIQSTCYNFLERPNGILSISYHFALFGLVVVGLVFAILETMDELKNNNGLILSTYVLEVFLLVVFSSEYILRMWSAGCRSTYSGFLGRLRFAFKPFVIVDIVVIASTFGVIVYSSGKDLSSSVSILRFFQVLRMVRFDRQGGSWKLLGSVLFLHKQELLTTFYIGFCSLIFASFFVYQAESLENAAEFGTFADSFWWGVVTLTTVGYGDKVPKSWAGRGVAAFFAIMGISFFALPAGILGSGFALKVSQHQRQKHVKRRRRPAAMLIQCNWRYYASRKNSKLIATWSPYIKYLQETNSKKGDPIPEKTSQPVGRVRKISIFGRKSSGLSADGIHRAEGTIPEQAKQRSRKVVRSDMFQSNDSLHDGHSCSTADQHTDDEHGSNHVRHKPILVTDAGGNISLPSSYKQSIRFTRYLKFLVALRKFKLAKKPYDVKDVIEQYTTGHVEVLGKVKSIGNKIDDALGYKVGTDKVNENQLGRTNVVHRLSKLEKQVKSLETKLDQVITLLEDCKRKPLVPSLSEERRCCSMCGHNYDNSQHSEQHSSEELQRKENISSHESKKPVRRRKVAMSNPHLNRSSLSERDEPVSNEDLRSRSSLKFGQNLDQCSNNNNYGGSSLQIETDGRNYLSPGNGYEDGASLSRQSSAYGISDNCPSPNPSSSDESYHSKDDDHHHSHMLLHSDGMLPLYSESYQSKDDHHDDQIPSDGTSPLYGQSYHAPEHGTVVDIPVHGFIPPDHELYGDSFTPGQYGTSNKGYLGTSTASSPGHMSPSYGYIPDAGHNHFSTDLSTASLPSSSLYGGNGTNQLPDSQIPELSYQSPQDSNHDHSTVTAPPPSASSQYDDSGTDANQSSEHRTSGLNNQPSSYSVQDSSSPTCARTDNTNQPHGSKLSADGELIASDDNVPEQKIVLEERPLSEHEKEVNYGAACRESLPGKAPEEICLEENPVSDHGQLESLSDQALSQAHSCQERGISGGNYEDKKPELKLCLEDNPLEHENVAEKPQTHGDNCHLTKGHRTAGSANEQRTSDGNCPEKDTRLQGDESYLSPFPCSYDERARTDSAFFSVDSESKKPHSGEASPQSSDSELSNRNRSCDDVTMGTYDDIQETRM</sequence>
<feature type="compositionally biased region" description="Polar residues" evidence="12">
    <location>
        <begin position="988"/>
        <end position="997"/>
    </location>
</feature>
<feature type="region of interest" description="Disordered" evidence="12">
    <location>
        <begin position="826"/>
        <end position="933"/>
    </location>
</feature>
<gene>
    <name evidence="16" type="ORF">PACLA_8A075913</name>
</gene>
<evidence type="ECO:0000313" key="17">
    <source>
        <dbReference type="Proteomes" id="UP001152795"/>
    </source>
</evidence>
<keyword evidence="11" id="KW-0175">Coiled coil</keyword>
<feature type="compositionally biased region" description="Polar residues" evidence="12">
    <location>
        <begin position="826"/>
        <end position="840"/>
    </location>
</feature>
<keyword evidence="7" id="KW-0406">Ion transport</keyword>
<feature type="compositionally biased region" description="Polar residues" evidence="12">
    <location>
        <begin position="871"/>
        <end position="894"/>
    </location>
</feature>
<keyword evidence="5" id="KW-0630">Potassium</keyword>
<dbReference type="GO" id="GO:0005249">
    <property type="term" value="F:voltage-gated potassium channel activity"/>
    <property type="evidence" value="ECO:0007669"/>
    <property type="project" value="InterPro"/>
</dbReference>
<keyword evidence="8 13" id="KW-0472">Membrane</keyword>
<evidence type="ECO:0000256" key="10">
    <source>
        <dbReference type="ARBA" id="ARBA00034430"/>
    </source>
</evidence>
<protein>
    <submittedName>
        <fullName evidence="16">Potassium voltage-gated channel subfamily KQT member 1 isoform X2</fullName>
    </submittedName>
</protein>
<feature type="compositionally biased region" description="Basic and acidic residues" evidence="12">
    <location>
        <begin position="725"/>
        <end position="734"/>
    </location>
</feature>
<feature type="transmembrane region" description="Helical" evidence="13">
    <location>
        <begin position="254"/>
        <end position="279"/>
    </location>
</feature>
<feature type="region of interest" description="Disordered" evidence="12">
    <location>
        <begin position="567"/>
        <end position="708"/>
    </location>
</feature>
<evidence type="ECO:0000256" key="1">
    <source>
        <dbReference type="ARBA" id="ARBA00004651"/>
    </source>
</evidence>
<evidence type="ECO:0000256" key="9">
    <source>
        <dbReference type="ARBA" id="ARBA00023303"/>
    </source>
</evidence>
<keyword evidence="3" id="KW-1003">Cell membrane</keyword>
<feature type="compositionally biased region" description="Basic and acidic residues" evidence="12">
    <location>
        <begin position="1062"/>
        <end position="1071"/>
    </location>
</feature>
<keyword evidence="4 13" id="KW-0812">Transmembrane</keyword>
<dbReference type="AlphaFoldDB" id="A0A7D9E3N1"/>
<evidence type="ECO:0000256" key="3">
    <source>
        <dbReference type="ARBA" id="ARBA00022475"/>
    </source>
</evidence>
<feature type="compositionally biased region" description="Basic and acidic residues" evidence="12">
    <location>
        <begin position="1026"/>
        <end position="1041"/>
    </location>
</feature>
<accession>A0A7D9E3N1</accession>
<dbReference type="SUPFAM" id="SSF81324">
    <property type="entry name" value="Voltage-gated potassium channels"/>
    <property type="match status" value="1"/>
</dbReference>
<feature type="region of interest" description="Disordered" evidence="12">
    <location>
        <begin position="988"/>
        <end position="1012"/>
    </location>
</feature>
<evidence type="ECO:0000256" key="7">
    <source>
        <dbReference type="ARBA" id="ARBA00023065"/>
    </source>
</evidence>
<evidence type="ECO:0000259" key="15">
    <source>
        <dbReference type="Pfam" id="PF03520"/>
    </source>
</evidence>
<feature type="region of interest" description="Disordered" evidence="12">
    <location>
        <begin position="723"/>
        <end position="750"/>
    </location>
</feature>
<feature type="compositionally biased region" description="Polar residues" evidence="12">
    <location>
        <begin position="1050"/>
        <end position="1060"/>
    </location>
</feature>
<dbReference type="PRINTS" id="PR01459">
    <property type="entry name" value="KCNQCHANNEL"/>
</dbReference>
<comment type="caution">
    <text evidence="16">The sequence shown here is derived from an EMBL/GenBank/DDBJ whole genome shotgun (WGS) entry which is preliminary data.</text>
</comment>
<feature type="domain" description="Ion transport" evidence="14">
    <location>
        <begin position="55"/>
        <end position="280"/>
    </location>
</feature>
<keyword evidence="17" id="KW-1185">Reference proteome</keyword>
<dbReference type="InterPro" id="IPR005821">
    <property type="entry name" value="Ion_trans_dom"/>
</dbReference>
<dbReference type="PRINTS" id="PR00169">
    <property type="entry name" value="KCHANNEL"/>
</dbReference>
<dbReference type="Proteomes" id="UP001152795">
    <property type="component" value="Unassembled WGS sequence"/>
</dbReference>
<feature type="region of interest" description="Disordered" evidence="12">
    <location>
        <begin position="393"/>
        <end position="418"/>
    </location>
</feature>
<dbReference type="Gene3D" id="1.10.287.70">
    <property type="match status" value="1"/>
</dbReference>
<feature type="compositionally biased region" description="Low complexity" evidence="12">
    <location>
        <begin position="895"/>
        <end position="904"/>
    </location>
</feature>
<feature type="transmembrane region" description="Helical" evidence="13">
    <location>
        <begin position="84"/>
        <end position="105"/>
    </location>
</feature>
<dbReference type="InterPro" id="IPR013821">
    <property type="entry name" value="K_chnl_volt-dep_KCNQ_C"/>
</dbReference>
<feature type="compositionally biased region" description="Basic and acidic residues" evidence="12">
    <location>
        <begin position="612"/>
        <end position="626"/>
    </location>
</feature>
<name>A0A7D9E3N1_PARCT</name>
<proteinExistence type="predicted"/>
<dbReference type="Pfam" id="PF03520">
    <property type="entry name" value="KCNQ_channel"/>
    <property type="match status" value="1"/>
</dbReference>
<evidence type="ECO:0000259" key="14">
    <source>
        <dbReference type="Pfam" id="PF00520"/>
    </source>
</evidence>
<evidence type="ECO:0000256" key="13">
    <source>
        <dbReference type="SAM" id="Phobius"/>
    </source>
</evidence>
<feature type="transmembrane region" description="Helical" evidence="13">
    <location>
        <begin position="125"/>
        <end position="147"/>
    </location>
</feature>
<keyword evidence="2" id="KW-0813">Transport</keyword>
<dbReference type="PANTHER" id="PTHR47735:SF9">
    <property type="entry name" value="POTASSIUM VOLTAGE-GATED CHANNEL SUBFAMILY KQT MEMBER 4-LIKE ISOFORM X1"/>
    <property type="match status" value="1"/>
</dbReference>
<evidence type="ECO:0000256" key="4">
    <source>
        <dbReference type="ARBA" id="ARBA00022692"/>
    </source>
</evidence>
<comment type="subcellular location">
    <subcellularLocation>
        <location evidence="1">Cell membrane</location>
        <topology evidence="1">Multi-pass membrane protein</topology>
    </subcellularLocation>
</comment>
<dbReference type="InterPro" id="IPR003937">
    <property type="entry name" value="K_chnl_volt-dep_KCNQ"/>
</dbReference>
<keyword evidence="9" id="KW-0407">Ion channel</keyword>
<dbReference type="InterPro" id="IPR027359">
    <property type="entry name" value="Volt_channel_dom_sf"/>
</dbReference>
<feature type="region of interest" description="Disordered" evidence="12">
    <location>
        <begin position="1026"/>
        <end position="1082"/>
    </location>
</feature>
<dbReference type="GO" id="GO:0008076">
    <property type="term" value="C:voltage-gated potassium channel complex"/>
    <property type="evidence" value="ECO:0007669"/>
    <property type="project" value="TreeGrafter"/>
</dbReference>
<evidence type="ECO:0000256" key="5">
    <source>
        <dbReference type="ARBA" id="ARBA00022958"/>
    </source>
</evidence>
<dbReference type="OrthoDB" id="6020680at2759"/>
<reference evidence="16" key="1">
    <citation type="submission" date="2020-04" db="EMBL/GenBank/DDBJ databases">
        <authorList>
            <person name="Alioto T."/>
            <person name="Alioto T."/>
            <person name="Gomez Garrido J."/>
        </authorList>
    </citation>
    <scope>NUCLEOTIDE SEQUENCE</scope>
    <source>
        <strain evidence="16">A484AB</strain>
    </source>
</reference>